<dbReference type="AlphaFoldDB" id="A0A8T1TRB3"/>
<gene>
    <name evidence="2" type="ORF">JG687_00016824</name>
</gene>
<proteinExistence type="predicted"/>
<dbReference type="EMBL" id="JAENGZ010001787">
    <property type="protein sequence ID" value="KAG6946232.1"/>
    <property type="molecule type" value="Genomic_DNA"/>
</dbReference>
<feature type="region of interest" description="Disordered" evidence="1">
    <location>
        <begin position="1"/>
        <end position="98"/>
    </location>
</feature>
<dbReference type="OrthoDB" id="129906at2759"/>
<evidence type="ECO:0000313" key="2">
    <source>
        <dbReference type="EMBL" id="KAG6946232.1"/>
    </source>
</evidence>
<evidence type="ECO:0000256" key="1">
    <source>
        <dbReference type="SAM" id="MobiDB-lite"/>
    </source>
</evidence>
<accession>A0A8T1TRB3</accession>
<organism evidence="2 3">
    <name type="scientific">Phytophthora cactorum</name>
    <dbReference type="NCBI Taxonomy" id="29920"/>
    <lineage>
        <taxon>Eukaryota</taxon>
        <taxon>Sar</taxon>
        <taxon>Stramenopiles</taxon>
        <taxon>Oomycota</taxon>
        <taxon>Peronosporomycetes</taxon>
        <taxon>Peronosporales</taxon>
        <taxon>Peronosporaceae</taxon>
        <taxon>Phytophthora</taxon>
    </lineage>
</organism>
<feature type="compositionally biased region" description="Basic residues" evidence="1">
    <location>
        <begin position="58"/>
        <end position="98"/>
    </location>
</feature>
<comment type="caution">
    <text evidence="2">The sequence shown here is derived from an EMBL/GenBank/DDBJ whole genome shotgun (WGS) entry which is preliminary data.</text>
</comment>
<feature type="compositionally biased region" description="Acidic residues" evidence="1">
    <location>
        <begin position="36"/>
        <end position="45"/>
    </location>
</feature>
<evidence type="ECO:0000313" key="3">
    <source>
        <dbReference type="Proteomes" id="UP000688947"/>
    </source>
</evidence>
<protein>
    <submittedName>
        <fullName evidence="2">Uncharacterized protein</fullName>
    </submittedName>
</protein>
<sequence length="263" mass="28293">MKDANAITGIGTHARNFLPTAAATNSKGCCDYNPEQGEEAEESDVVDEHDGNIAAPSSKRKAKPTSKARRPKKPTQTKKTRKLSAAKVAKKRAKGKRRAAAELACGVSADAEERGAVALEDARKKREAIAATKARKWQKTTVTKATKVSPTRVRLDDHHSERTDVGGNTVLHVTNNYFYNNSDHNFDPIDEFYTVVKGADDNATLVNSNAELSQNEAAATTNEASAATTLLLEAAAESESLGSNAKALVLKREDCEVRLDSIS</sequence>
<name>A0A8T1TRB3_9STRA</name>
<reference evidence="2" key="1">
    <citation type="submission" date="2021-01" db="EMBL/GenBank/DDBJ databases">
        <title>Phytophthora aleatoria, a newly-described species from Pinus radiata is distinct from Phytophthora cactorum isolates based on comparative genomics.</title>
        <authorList>
            <person name="Mcdougal R."/>
            <person name="Panda P."/>
            <person name="Williams N."/>
            <person name="Studholme D.J."/>
        </authorList>
    </citation>
    <scope>NUCLEOTIDE SEQUENCE</scope>
    <source>
        <strain evidence="2">NZFS 3830</strain>
    </source>
</reference>
<dbReference type="Proteomes" id="UP000688947">
    <property type="component" value="Unassembled WGS sequence"/>
</dbReference>